<dbReference type="Proteomes" id="UP000525686">
    <property type="component" value="Unassembled WGS sequence"/>
</dbReference>
<keyword evidence="2" id="KW-0413">Isomerase</keyword>
<accession>A0A7W3WH94</accession>
<reference evidence="3" key="1">
    <citation type="submission" date="2020-05" db="EMBL/GenBank/DDBJ databases">
        <title>Classification of alakaliphilic streptomycetes isolated from an alkaline soil next to Lonar Crater, India and a proposal for the recognition of Streptomyces alkaliterrae sp. nov.</title>
        <authorList>
            <person name="Golinska P."/>
        </authorList>
    </citation>
    <scope>NUCLEOTIDE SEQUENCE [LARGE SCALE GENOMIC DNA]</scope>
    <source>
        <strain evidence="3">OF3</strain>
    </source>
</reference>
<protein>
    <submittedName>
        <fullName evidence="2">Maleylpyruvate isomerase family mycothiol-dependent enzyme</fullName>
    </submittedName>
</protein>
<evidence type="ECO:0000259" key="1">
    <source>
        <dbReference type="Pfam" id="PF11716"/>
    </source>
</evidence>
<feature type="domain" description="Mycothiol-dependent maleylpyruvate isomerase metal-binding" evidence="1">
    <location>
        <begin position="18"/>
        <end position="103"/>
    </location>
</feature>
<gene>
    <name evidence="2" type="ORF">H3146_02760</name>
</gene>
<dbReference type="EMBL" id="JABJWZ010000012">
    <property type="protein sequence ID" value="MBB1252293.1"/>
    <property type="molecule type" value="Genomic_DNA"/>
</dbReference>
<sequence length="218" mass="23811">MANRGQLHPESEIRAAIAAERREIAAVLDELPGRAWDEPSLCTGWRVREVAAHMSLGFRYSFPKLAGELVKARGSLDRMTDRCARRDAAEFSTTQLAGFLRDNAHHPWKPPVGGIVAALGHDVVHGLDITVPLDVDRSIPRDRLRMLLSAVDPKSVRFFGARLDGVELRATDLDWTFGAGAPLSGSAQDLLLVTYGRKLPSGRLDGPDAGRFTLPKAN</sequence>
<dbReference type="GO" id="GO:0016853">
    <property type="term" value="F:isomerase activity"/>
    <property type="evidence" value="ECO:0007669"/>
    <property type="project" value="UniProtKB-KW"/>
</dbReference>
<dbReference type="InterPro" id="IPR024344">
    <property type="entry name" value="MDMPI_metal-binding"/>
</dbReference>
<dbReference type="NCBIfam" id="TIGR03083">
    <property type="entry name" value="maleylpyruvate isomerase family mycothiol-dependent enzyme"/>
    <property type="match status" value="1"/>
</dbReference>
<keyword evidence="2" id="KW-0670">Pyruvate</keyword>
<organism evidence="2 3">
    <name type="scientific">Streptomyces alkaliterrae</name>
    <dbReference type="NCBI Taxonomy" id="2213162"/>
    <lineage>
        <taxon>Bacteria</taxon>
        <taxon>Bacillati</taxon>
        <taxon>Actinomycetota</taxon>
        <taxon>Actinomycetes</taxon>
        <taxon>Kitasatosporales</taxon>
        <taxon>Streptomycetaceae</taxon>
        <taxon>Streptomyces</taxon>
    </lineage>
</organism>
<proteinExistence type="predicted"/>
<comment type="caution">
    <text evidence="2">The sequence shown here is derived from an EMBL/GenBank/DDBJ whole genome shotgun (WGS) entry which is preliminary data.</text>
</comment>
<dbReference type="GO" id="GO:0046872">
    <property type="term" value="F:metal ion binding"/>
    <property type="evidence" value="ECO:0007669"/>
    <property type="project" value="InterPro"/>
</dbReference>
<dbReference type="Gene3D" id="1.20.120.450">
    <property type="entry name" value="dinb family like domain"/>
    <property type="match status" value="1"/>
</dbReference>
<dbReference type="InterPro" id="IPR034660">
    <property type="entry name" value="DinB/YfiT-like"/>
</dbReference>
<dbReference type="InterPro" id="IPR017517">
    <property type="entry name" value="Maleyloyr_isom"/>
</dbReference>
<dbReference type="SUPFAM" id="SSF109854">
    <property type="entry name" value="DinB/YfiT-like putative metalloenzymes"/>
    <property type="match status" value="1"/>
</dbReference>
<dbReference type="Pfam" id="PF11716">
    <property type="entry name" value="MDMPI_N"/>
    <property type="match status" value="1"/>
</dbReference>
<dbReference type="AlphaFoldDB" id="A0A7W3WH94"/>
<evidence type="ECO:0000313" key="3">
    <source>
        <dbReference type="Proteomes" id="UP000525686"/>
    </source>
</evidence>
<evidence type="ECO:0000313" key="2">
    <source>
        <dbReference type="EMBL" id="MBB1252293.1"/>
    </source>
</evidence>
<dbReference type="RefSeq" id="WP_181353360.1">
    <property type="nucleotide sequence ID" value="NZ_JABJWZ010000012.1"/>
</dbReference>
<name>A0A7W3WH94_9ACTN</name>